<dbReference type="Proteomes" id="UP000199662">
    <property type="component" value="Unassembled WGS sequence"/>
</dbReference>
<dbReference type="PANTHER" id="PTHR30069:SF29">
    <property type="entry name" value="HEMOGLOBIN AND HEMOGLOBIN-HAPTOGLOBIN-BINDING PROTEIN 1-RELATED"/>
    <property type="match status" value="1"/>
</dbReference>
<dbReference type="GO" id="GO:0044718">
    <property type="term" value="P:siderophore transmembrane transport"/>
    <property type="evidence" value="ECO:0007669"/>
    <property type="project" value="TreeGrafter"/>
</dbReference>
<dbReference type="Gene3D" id="2.40.170.20">
    <property type="entry name" value="TonB-dependent receptor, beta-barrel domain"/>
    <property type="match status" value="1"/>
</dbReference>
<keyword evidence="6 11" id="KW-0798">TonB box</keyword>
<keyword evidence="2 10" id="KW-0813">Transport</keyword>
<evidence type="ECO:0000256" key="2">
    <source>
        <dbReference type="ARBA" id="ARBA00022448"/>
    </source>
</evidence>
<dbReference type="GO" id="GO:0009279">
    <property type="term" value="C:cell outer membrane"/>
    <property type="evidence" value="ECO:0007669"/>
    <property type="project" value="UniProtKB-SubCell"/>
</dbReference>
<evidence type="ECO:0000313" key="15">
    <source>
        <dbReference type="EMBL" id="SEJ85800.1"/>
    </source>
</evidence>
<feature type="domain" description="TonB-dependent receptor-like beta-barrel" evidence="13">
    <location>
        <begin position="208"/>
        <end position="626"/>
    </location>
</feature>
<dbReference type="InterPro" id="IPR037066">
    <property type="entry name" value="Plug_dom_sf"/>
</dbReference>
<feature type="signal peptide" evidence="12">
    <location>
        <begin position="1"/>
        <end position="32"/>
    </location>
</feature>
<dbReference type="PANTHER" id="PTHR30069">
    <property type="entry name" value="TONB-DEPENDENT OUTER MEMBRANE RECEPTOR"/>
    <property type="match status" value="1"/>
</dbReference>
<evidence type="ECO:0000256" key="4">
    <source>
        <dbReference type="ARBA" id="ARBA00022692"/>
    </source>
</evidence>
<dbReference type="STRING" id="84035.SAMN05660742_12023"/>
<evidence type="ECO:0000256" key="9">
    <source>
        <dbReference type="ARBA" id="ARBA00023237"/>
    </source>
</evidence>
<evidence type="ECO:0000256" key="8">
    <source>
        <dbReference type="ARBA" id="ARBA00023170"/>
    </source>
</evidence>
<keyword evidence="8" id="KW-0675">Receptor</keyword>
<evidence type="ECO:0000256" key="3">
    <source>
        <dbReference type="ARBA" id="ARBA00022452"/>
    </source>
</evidence>
<dbReference type="EMBL" id="FNZK01000020">
    <property type="protein sequence ID" value="SEJ85800.1"/>
    <property type="molecule type" value="Genomic_DNA"/>
</dbReference>
<evidence type="ECO:0000259" key="14">
    <source>
        <dbReference type="Pfam" id="PF07715"/>
    </source>
</evidence>
<keyword evidence="3 10" id="KW-1134">Transmembrane beta strand</keyword>
<dbReference type="CDD" id="cd01347">
    <property type="entry name" value="ligand_gated_channel"/>
    <property type="match status" value="1"/>
</dbReference>
<dbReference type="GO" id="GO:0015344">
    <property type="term" value="F:siderophore uptake transmembrane transporter activity"/>
    <property type="evidence" value="ECO:0007669"/>
    <property type="project" value="TreeGrafter"/>
</dbReference>
<dbReference type="Pfam" id="PF00593">
    <property type="entry name" value="TonB_dep_Rec_b-barrel"/>
    <property type="match status" value="1"/>
</dbReference>
<dbReference type="Gene3D" id="2.170.130.10">
    <property type="entry name" value="TonB-dependent receptor, plug domain"/>
    <property type="match status" value="1"/>
</dbReference>
<evidence type="ECO:0000256" key="1">
    <source>
        <dbReference type="ARBA" id="ARBA00004571"/>
    </source>
</evidence>
<organism evidence="15 16">
    <name type="scientific">Propionispira arboris</name>
    <dbReference type="NCBI Taxonomy" id="84035"/>
    <lineage>
        <taxon>Bacteria</taxon>
        <taxon>Bacillati</taxon>
        <taxon>Bacillota</taxon>
        <taxon>Negativicutes</taxon>
        <taxon>Selenomonadales</taxon>
        <taxon>Selenomonadaceae</taxon>
        <taxon>Propionispira</taxon>
    </lineage>
</organism>
<evidence type="ECO:0000259" key="13">
    <source>
        <dbReference type="Pfam" id="PF00593"/>
    </source>
</evidence>
<proteinExistence type="inferred from homology"/>
<dbReference type="InterPro" id="IPR000531">
    <property type="entry name" value="Beta-barrel_TonB"/>
</dbReference>
<dbReference type="InterPro" id="IPR012910">
    <property type="entry name" value="Plug_dom"/>
</dbReference>
<keyword evidence="5 12" id="KW-0732">Signal</keyword>
<reference evidence="15 16" key="1">
    <citation type="submission" date="2016-10" db="EMBL/GenBank/DDBJ databases">
        <authorList>
            <person name="de Groot N.N."/>
        </authorList>
    </citation>
    <scope>NUCLEOTIDE SEQUENCE [LARGE SCALE GENOMIC DNA]</scope>
    <source>
        <strain evidence="15 16">DSM 2179</strain>
    </source>
</reference>
<comment type="subcellular location">
    <subcellularLocation>
        <location evidence="1 10">Cell outer membrane</location>
        <topology evidence="1 10">Multi-pass membrane protein</topology>
    </subcellularLocation>
</comment>
<evidence type="ECO:0000313" key="16">
    <source>
        <dbReference type="Proteomes" id="UP000199662"/>
    </source>
</evidence>
<feature type="chain" id="PRO_5011451381" evidence="12">
    <location>
        <begin position="33"/>
        <end position="657"/>
    </location>
</feature>
<dbReference type="Pfam" id="PF07715">
    <property type="entry name" value="Plug"/>
    <property type="match status" value="1"/>
</dbReference>
<keyword evidence="7 10" id="KW-0472">Membrane</keyword>
<gene>
    <name evidence="15" type="ORF">SAMN05660742_12023</name>
</gene>
<evidence type="ECO:0000256" key="10">
    <source>
        <dbReference type="PROSITE-ProRule" id="PRU01360"/>
    </source>
</evidence>
<protein>
    <submittedName>
        <fullName evidence="15">Vitamin B12 transporter</fullName>
    </submittedName>
</protein>
<dbReference type="SUPFAM" id="SSF56935">
    <property type="entry name" value="Porins"/>
    <property type="match status" value="1"/>
</dbReference>
<keyword evidence="16" id="KW-1185">Reference proteome</keyword>
<dbReference type="InterPro" id="IPR039426">
    <property type="entry name" value="TonB-dep_rcpt-like"/>
</dbReference>
<feature type="domain" description="TonB-dependent receptor plug" evidence="14">
    <location>
        <begin position="58"/>
        <end position="167"/>
    </location>
</feature>
<keyword evidence="4 10" id="KW-0812">Transmembrane</keyword>
<evidence type="ECO:0000256" key="12">
    <source>
        <dbReference type="SAM" id="SignalP"/>
    </source>
</evidence>
<evidence type="ECO:0000256" key="5">
    <source>
        <dbReference type="ARBA" id="ARBA00022729"/>
    </source>
</evidence>
<keyword evidence="9 10" id="KW-0998">Cell outer membrane</keyword>
<dbReference type="PROSITE" id="PS52016">
    <property type="entry name" value="TONB_DEPENDENT_REC_3"/>
    <property type="match status" value="1"/>
</dbReference>
<dbReference type="AlphaFoldDB" id="A0A1H7CGN6"/>
<sequence length="657" mass="74341">MRLKTKRNRKQYHMLIMGITLLLGTSFTTVHAEDMTEPIQDTVLDPVVVTANRIPTKRSDTAANVTVISSDQIAANHYASLAEVLRQVNGIVVTEASMTRQDLVRIDGDDRVLVMIDGRRMNMDKGASSNRASIDLKTIASMQNIERIEIIKGAGSTLYGSDAVGGVINIITKKGKNVKSESTLDMSIGSWKTQNYDLTNQGSQADWSWFVTAGLQNQDYMKYNNWKNDTTTRMGNSDYAKKNGTVRLDKKINDASSLTFNYEHMTDDSGQWNEAFGYSKYGMSANYLHDRMDKLVNNAAFTYHYKENTDASSYFRYYQNYTTQGFNDIDGGAGYSRYSNKMTGFDWQDNWLIGQNHFVAGTEWHQTKINNGALSGGDYLDKKITNKAVYLEDTIQLTDRLTFVPGVRYDDHSMFGGQTTPKAALNYKIDPKTNMYASWGRIFNAPNADDLFWHDPYGYMLGNPDLQPETGYKTTFGINRQFDEKTAVSLSAFESKIHNAIGWVEIDPTNYIYEALNADEQKKRGIEFTVNHKWSDKWSVDAAYSYIKTETKSSDNYNWDQNNSSPNGYNFGVHYHDAKWDNAVNVSGGSGRSLQYFTASNYWIWNANANYKITNAMTAYIKIDNITNKAYEITGNKAVGAYPMAGRFMEVGVKYTF</sequence>
<dbReference type="RefSeq" id="WP_091834342.1">
    <property type="nucleotide sequence ID" value="NZ_FNZK01000020.1"/>
</dbReference>
<dbReference type="InterPro" id="IPR036942">
    <property type="entry name" value="Beta-barrel_TonB_sf"/>
</dbReference>
<accession>A0A1H7CGN6</accession>
<evidence type="ECO:0000256" key="11">
    <source>
        <dbReference type="RuleBase" id="RU003357"/>
    </source>
</evidence>
<evidence type="ECO:0000256" key="7">
    <source>
        <dbReference type="ARBA" id="ARBA00023136"/>
    </source>
</evidence>
<evidence type="ECO:0000256" key="6">
    <source>
        <dbReference type="ARBA" id="ARBA00023077"/>
    </source>
</evidence>
<comment type="similarity">
    <text evidence="10 11">Belongs to the TonB-dependent receptor family.</text>
</comment>
<name>A0A1H7CGN6_9FIRM</name>